<feature type="region of interest" description="Disordered" evidence="1">
    <location>
        <begin position="334"/>
        <end position="358"/>
    </location>
</feature>
<dbReference type="GeneID" id="87809756"/>
<dbReference type="AlphaFoldDB" id="A0AAF1BNE3"/>
<gene>
    <name evidence="2" type="ORF">LOC62_04G006534</name>
</gene>
<keyword evidence="3" id="KW-1185">Reference proteome</keyword>
<protein>
    <submittedName>
        <fullName evidence="2">Uncharacterized protein</fullName>
    </submittedName>
</protein>
<reference evidence="2" key="1">
    <citation type="submission" date="2023-10" db="EMBL/GenBank/DDBJ databases">
        <authorList>
            <person name="Noh H."/>
        </authorList>
    </citation>
    <scope>NUCLEOTIDE SEQUENCE</scope>
    <source>
        <strain evidence="2">DUCC4014</strain>
    </source>
</reference>
<evidence type="ECO:0000313" key="2">
    <source>
        <dbReference type="EMBL" id="WOO83054.1"/>
    </source>
</evidence>
<feature type="compositionally biased region" description="Low complexity" evidence="1">
    <location>
        <begin position="503"/>
        <end position="514"/>
    </location>
</feature>
<feature type="region of interest" description="Disordered" evidence="1">
    <location>
        <begin position="435"/>
        <end position="461"/>
    </location>
</feature>
<accession>A0AAF1BNE3</accession>
<dbReference type="Proteomes" id="UP000827549">
    <property type="component" value="Chromosome 4"/>
</dbReference>
<dbReference type="RefSeq" id="XP_062629086.1">
    <property type="nucleotide sequence ID" value="XM_062773102.1"/>
</dbReference>
<dbReference type="EMBL" id="CP086717">
    <property type="protein sequence ID" value="WOO83054.1"/>
    <property type="molecule type" value="Genomic_DNA"/>
</dbReference>
<organism evidence="2 3">
    <name type="scientific">Vanrija pseudolonga</name>
    <dbReference type="NCBI Taxonomy" id="143232"/>
    <lineage>
        <taxon>Eukaryota</taxon>
        <taxon>Fungi</taxon>
        <taxon>Dikarya</taxon>
        <taxon>Basidiomycota</taxon>
        <taxon>Agaricomycotina</taxon>
        <taxon>Tremellomycetes</taxon>
        <taxon>Trichosporonales</taxon>
        <taxon>Trichosporonaceae</taxon>
        <taxon>Vanrija</taxon>
    </lineage>
</organism>
<feature type="region of interest" description="Disordered" evidence="1">
    <location>
        <begin position="503"/>
        <end position="539"/>
    </location>
</feature>
<name>A0AAF1BNE3_9TREE</name>
<evidence type="ECO:0000313" key="3">
    <source>
        <dbReference type="Proteomes" id="UP000827549"/>
    </source>
</evidence>
<sequence length="539" mass="58609">MSLSLFNRNQVPHDPSAVPRRRFTPAYAALTLKVTLSKEALEDVYERIIIGIIIKHDEINEGIAHMSFSREGRAAFDEASKWGDSVPPPTVANFHHCYDLLYDLTHAHQFDQHKINSRVFTAQVNSTIDMVRSLYGLPPGTPIVARGFQHMETQLALCVLHGRILEDFAQSDGLSVRLKTHYAVDDTIVLIHGLIDAVSEMQAAGSIVLPMPPNTTFKSHAQLKADVSQYLGTKITVYLQARAALPPHIRERGIRSLTKAKVVEWVKIGFPQWSNARAAIHADKKVKGRLWSTNAVGTVVHRTERRRYSSAQYFPTFPLVVASTTDDFSVVKPTAPATTPAPRVPAERRLTPAPTSPGVAGVLLTFPSTPPTNIRPVSPATMSSVGEPLPRVNRHHTPEPLVSGDVSISVTQVVHGHMGQAGHFTEYSYHGEHGEALGGAFDRPEEESSDVHGSTASEEIQDVPGAVSYRRHDGSLGLFQFAPVTGHDAAVEAMRTGVGIYDSIGAPEGSSSSAGGQGTPDARSPPPPVRRRGFNEYAT</sequence>
<proteinExistence type="predicted"/>
<evidence type="ECO:0000256" key="1">
    <source>
        <dbReference type="SAM" id="MobiDB-lite"/>
    </source>
</evidence>